<dbReference type="PANTHER" id="PTHR10566:SF118">
    <property type="entry name" value="PROTEIN KINASE DOMAIN-CONTAINING PROTEIN"/>
    <property type="match status" value="1"/>
</dbReference>
<dbReference type="GO" id="GO:0004672">
    <property type="term" value="F:protein kinase activity"/>
    <property type="evidence" value="ECO:0007669"/>
    <property type="project" value="InterPro"/>
</dbReference>
<gene>
    <name evidence="3" type="ORF">AB1Y20_019674</name>
</gene>
<reference evidence="3 4" key="1">
    <citation type="journal article" date="2024" name="Science">
        <title>Giant polyketide synthase enzymes in the biosynthesis of giant marine polyether toxins.</title>
        <authorList>
            <person name="Fallon T.R."/>
            <person name="Shende V.V."/>
            <person name="Wierzbicki I.H."/>
            <person name="Pendleton A.L."/>
            <person name="Watervoot N.F."/>
            <person name="Auber R.P."/>
            <person name="Gonzalez D.J."/>
            <person name="Wisecaver J.H."/>
            <person name="Moore B.S."/>
        </authorList>
    </citation>
    <scope>NUCLEOTIDE SEQUENCE [LARGE SCALE GENOMIC DNA]</scope>
    <source>
        <strain evidence="3 4">12B1</strain>
    </source>
</reference>
<dbReference type="SUPFAM" id="SSF56112">
    <property type="entry name" value="Protein kinase-like (PK-like)"/>
    <property type="match status" value="1"/>
</dbReference>
<evidence type="ECO:0000313" key="4">
    <source>
        <dbReference type="Proteomes" id="UP001515480"/>
    </source>
</evidence>
<evidence type="ECO:0000256" key="1">
    <source>
        <dbReference type="ARBA" id="ARBA00009670"/>
    </source>
</evidence>
<protein>
    <recommendedName>
        <fullName evidence="2">Protein kinase domain-containing protein</fullName>
    </recommendedName>
</protein>
<dbReference type="InterPro" id="IPR004147">
    <property type="entry name" value="ABC1_dom"/>
</dbReference>
<dbReference type="InterPro" id="IPR011009">
    <property type="entry name" value="Kinase-like_dom_sf"/>
</dbReference>
<proteinExistence type="inferred from homology"/>
<accession>A0AB34JSZ4</accession>
<dbReference type="PANTHER" id="PTHR10566">
    <property type="entry name" value="CHAPERONE-ACTIVITY OF BC1 COMPLEX CABC1 -RELATED"/>
    <property type="match status" value="1"/>
</dbReference>
<dbReference type="Pfam" id="PF03109">
    <property type="entry name" value="ABC1"/>
    <property type="match status" value="1"/>
</dbReference>
<dbReference type="CDD" id="cd05121">
    <property type="entry name" value="ABC1_ADCK3-like"/>
    <property type="match status" value="1"/>
</dbReference>
<dbReference type="EMBL" id="JBGBPQ010000005">
    <property type="protein sequence ID" value="KAL1524794.1"/>
    <property type="molecule type" value="Genomic_DNA"/>
</dbReference>
<comment type="similarity">
    <text evidence="1">Belongs to the protein kinase superfamily. ADCK protein kinase family.</text>
</comment>
<dbReference type="InterPro" id="IPR000719">
    <property type="entry name" value="Prot_kinase_dom"/>
</dbReference>
<dbReference type="InterPro" id="IPR050154">
    <property type="entry name" value="UbiB_kinase"/>
</dbReference>
<evidence type="ECO:0000259" key="2">
    <source>
        <dbReference type="PROSITE" id="PS50011"/>
    </source>
</evidence>
<dbReference type="GO" id="GO:0005524">
    <property type="term" value="F:ATP binding"/>
    <property type="evidence" value="ECO:0007669"/>
    <property type="project" value="InterPro"/>
</dbReference>
<evidence type="ECO:0000313" key="3">
    <source>
        <dbReference type="EMBL" id="KAL1524794.1"/>
    </source>
</evidence>
<feature type="domain" description="Protein kinase" evidence="2">
    <location>
        <begin position="237"/>
        <end position="591"/>
    </location>
</feature>
<organism evidence="3 4">
    <name type="scientific">Prymnesium parvum</name>
    <name type="common">Toxic golden alga</name>
    <dbReference type="NCBI Taxonomy" id="97485"/>
    <lineage>
        <taxon>Eukaryota</taxon>
        <taxon>Haptista</taxon>
        <taxon>Haptophyta</taxon>
        <taxon>Prymnesiophyceae</taxon>
        <taxon>Prymnesiales</taxon>
        <taxon>Prymnesiaceae</taxon>
        <taxon>Prymnesium</taxon>
    </lineage>
</organism>
<dbReference type="AlphaFoldDB" id="A0AB34JSZ4"/>
<name>A0AB34JSZ4_PRYPA</name>
<comment type="caution">
    <text evidence="3">The sequence shown here is derived from an EMBL/GenBank/DDBJ whole genome shotgun (WGS) entry which is preliminary data.</text>
</comment>
<keyword evidence="4" id="KW-1185">Reference proteome</keyword>
<dbReference type="Proteomes" id="UP001515480">
    <property type="component" value="Unassembled WGS sequence"/>
</dbReference>
<dbReference type="Gene3D" id="1.10.510.10">
    <property type="entry name" value="Transferase(Phosphotransferase) domain 1"/>
    <property type="match status" value="1"/>
</dbReference>
<dbReference type="PROSITE" id="PS50011">
    <property type="entry name" value="PROTEIN_KINASE_DOM"/>
    <property type="match status" value="1"/>
</dbReference>
<sequence length="828" mass="89646">MHLVSALRISPPRPRHGPARALAFPTEISEWAPAVDALLRSIPSVLHEALHPLLESDFLGQASPIHVEALQPLLERDFLGPLAGAWLLNRSGVVDWRGSSRKTPASPTPCGSYDAAAAQRYFAARPGQVASRLAQCALPTLRFGSALLYDYVRGESAAKDAALQARRAEQLVALLTELGPTFIKVGQALSIRADLIPAAYVAALGGLQDRVPPFSSEEARRIMAEEWRRDIGGLFASLSEEPVAAASLGQVYRGVLKKGGVQVAVKVQRPDTLDRISLDLLLLRAMAARLKEWRNLNSDLVGLVDDWGRGFVDELDYTKEADNQRAFIESIKETPLRDVVTAPKVIGDLSTDRVLTTEWIDGERLELSQAEDISKLCGIALNTYLTMLLSTGLLHCDPHPGNLLRTTEGKLCILDWGLVTPVDRDLQLTFLEHVAHLVAKDYAAVPADLVKLGFVPEGMEEAMSDSDVVETLANVYTQWAGGGGAAKIDVNEVSGRLQKLTEERGNFFQIPPYFAYILRAFSVLEGIALINDPGYSILNECLPYIAQRVITDSSPRAKSALRSFVYTKPPTVASESRLLALPGQQQARPHVEDAVLDAARLTRLVDGLRSFSASSGGLSLDEDAKLERLAKEIISLVLAREGSPLQDLILDETARLVDAITRDTVSRSLLPPLPLPAQSVEATRRLVDPTGLLSALLAKSKEDEAVLAVAQTLAAPFQQFVDSEASTSRLRRLLAAELWERRGDLPLLSTRLAARTFLRASDRLERTSSSLIHAAGAEHASARANGRSTRSSDASVRLASSMVRGALAVASSGLLVVSTPRTSRPSGP</sequence>